<gene>
    <name evidence="1" type="ORF">WS64_25650</name>
</gene>
<organism evidence="1 2">
    <name type="scientific">Burkholderia anthina</name>
    <dbReference type="NCBI Taxonomy" id="179879"/>
    <lineage>
        <taxon>Bacteria</taxon>
        <taxon>Pseudomonadati</taxon>
        <taxon>Pseudomonadota</taxon>
        <taxon>Betaproteobacteria</taxon>
        <taxon>Burkholderiales</taxon>
        <taxon>Burkholderiaceae</taxon>
        <taxon>Burkholderia</taxon>
        <taxon>Burkholderia cepacia complex</taxon>
    </lineage>
</organism>
<dbReference type="Proteomes" id="UP000070434">
    <property type="component" value="Unassembled WGS sequence"/>
</dbReference>
<evidence type="ECO:0000313" key="2">
    <source>
        <dbReference type="Proteomes" id="UP000070434"/>
    </source>
</evidence>
<reference evidence="1 2" key="1">
    <citation type="submission" date="2015-11" db="EMBL/GenBank/DDBJ databases">
        <authorList>
            <person name="Sahl J."/>
            <person name="Wagner D."/>
            <person name="Keim P."/>
        </authorList>
    </citation>
    <scope>NUCLEOTIDE SEQUENCE [LARGE SCALE GENOMIC DNA]</scope>
    <source>
        <strain evidence="1 2">AZ-4-2-10-S1-D7</strain>
    </source>
</reference>
<evidence type="ECO:0000313" key="1">
    <source>
        <dbReference type="EMBL" id="KWZ31649.1"/>
    </source>
</evidence>
<proteinExistence type="predicted"/>
<accession>A0AAW3PSB0</accession>
<dbReference type="AlphaFoldDB" id="A0AAW3PSB0"/>
<evidence type="ECO:0008006" key="3">
    <source>
        <dbReference type="Google" id="ProtNLM"/>
    </source>
</evidence>
<sequence>MIPHLREHARDLLRRIESEKIQSLSIVDGPMPSNKGCDDTRRVDLRFSPQRYIEIGAVFYKDWINKPCPSHSADDSVDAFAEILIWSIWIF</sequence>
<name>A0AAW3PSB0_9BURK</name>
<dbReference type="EMBL" id="LNJP01000003">
    <property type="protein sequence ID" value="KWZ31649.1"/>
    <property type="molecule type" value="Genomic_DNA"/>
</dbReference>
<protein>
    <recommendedName>
        <fullName evidence="3">Fungal-type protein kinase domain-containing protein</fullName>
    </recommendedName>
</protein>
<comment type="caution">
    <text evidence="1">The sequence shown here is derived from an EMBL/GenBank/DDBJ whole genome shotgun (WGS) entry which is preliminary data.</text>
</comment>